<protein>
    <submittedName>
        <fullName evidence="1">Uncharacterized protein</fullName>
    </submittedName>
</protein>
<evidence type="ECO:0000313" key="1">
    <source>
        <dbReference type="EMBL" id="KAL2276512.1"/>
    </source>
</evidence>
<name>A0ABR4E254_9PEZI</name>
<keyword evidence="2" id="KW-1185">Reference proteome</keyword>
<organism evidence="1 2">
    <name type="scientific">Diaporthe vaccinii</name>
    <dbReference type="NCBI Taxonomy" id="105482"/>
    <lineage>
        <taxon>Eukaryota</taxon>
        <taxon>Fungi</taxon>
        <taxon>Dikarya</taxon>
        <taxon>Ascomycota</taxon>
        <taxon>Pezizomycotina</taxon>
        <taxon>Sordariomycetes</taxon>
        <taxon>Sordariomycetidae</taxon>
        <taxon>Diaporthales</taxon>
        <taxon>Diaporthaceae</taxon>
        <taxon>Diaporthe</taxon>
        <taxon>Diaporthe eres species complex</taxon>
    </lineage>
</organism>
<dbReference type="EMBL" id="JBAWTH010000112">
    <property type="protein sequence ID" value="KAL2276512.1"/>
    <property type="molecule type" value="Genomic_DNA"/>
</dbReference>
<gene>
    <name evidence="1" type="ORF">FJTKL_00826</name>
</gene>
<evidence type="ECO:0000313" key="2">
    <source>
        <dbReference type="Proteomes" id="UP001600888"/>
    </source>
</evidence>
<reference evidence="1 2" key="1">
    <citation type="submission" date="2024-03" db="EMBL/GenBank/DDBJ databases">
        <title>A high-quality draft genome sequence of Diaporthe vaccinii, a causative agent of upright dieback and viscid rot disease in cranberry plants.</title>
        <authorList>
            <person name="Sarrasin M."/>
            <person name="Lang B.F."/>
            <person name="Burger G."/>
        </authorList>
    </citation>
    <scope>NUCLEOTIDE SEQUENCE [LARGE SCALE GENOMIC DNA]</scope>
    <source>
        <strain evidence="1 2">IS7</strain>
    </source>
</reference>
<comment type="caution">
    <text evidence="1">The sequence shown here is derived from an EMBL/GenBank/DDBJ whole genome shotgun (WGS) entry which is preliminary data.</text>
</comment>
<sequence>MNYLPLAVAKERLGTSIWVVTQVRSGQVTGCSVSHPTYHRDTTVPQYHRQEPIEKQPTYQSSHPHSVEALGLLTSSASITCAITIETTLTNLLIRTCPGRNFLEKSRSFSVCW</sequence>
<dbReference type="Proteomes" id="UP001600888">
    <property type="component" value="Unassembled WGS sequence"/>
</dbReference>
<proteinExistence type="predicted"/>
<accession>A0ABR4E254</accession>